<feature type="binding site" evidence="11">
    <location>
        <position position="114"/>
    </location>
    <ligand>
        <name>Zn(2+)</name>
        <dbReference type="ChEBI" id="CHEBI:29105"/>
        <label>2</label>
    </ligand>
</feature>
<dbReference type="GO" id="GO:0004553">
    <property type="term" value="F:hydrolase activity, hydrolyzing O-glycosyl compounds"/>
    <property type="evidence" value="ECO:0007669"/>
    <property type="project" value="InterPro"/>
</dbReference>
<dbReference type="Gene3D" id="3.20.20.80">
    <property type="entry name" value="Glycosidases"/>
    <property type="match status" value="1"/>
</dbReference>
<sequence length="423" mass="44476">MARFSSVQLLALCLFALALHHESLLVVADCTTYTVKSGDTCYAISQANGISLSDFESWNAGIDCNNLQIGQSVCISQPTASSPSSSSCTTYTIKSGDTCYAISQARGISLSDFESWNAGIDCNNLQIGQVVCVSKPSTSTTPSPTPSSSSNGKVFREYIGALYNGVQFTDVPINSGVTFHFILAFAIDYTSAAAATNGVFNIYWQNSVLTPAAVQAIKAQHSNVKVMVSLGGDTISGSPVQFTATSVSSWVANAVSSLTSLINQYHLDGIDIDYEHFDQVSTSTFVSCIGQLITQLKANNVISVASIAPFDGVESQYTALFGQYSSVIDLVNFQFYSYGAGTSASQYVSLYNTAASKYGGGAKVLASFSTGGVGPAPSTVLSACQQLKSSGTLPGIFIFSADGSYASSAKFQYEQQAQTLLTS</sequence>
<gene>
    <name evidence="8" type="primary">prchiA</name>
</gene>
<dbReference type="CDD" id="cd06544">
    <property type="entry name" value="GH18_narbonin"/>
    <property type="match status" value="1"/>
</dbReference>
<feature type="binding site" evidence="11">
    <location>
        <position position="121"/>
    </location>
    <ligand>
        <name>Zn(2+)</name>
        <dbReference type="ChEBI" id="CHEBI:29105"/>
        <label>4</label>
    </ligand>
</feature>
<feature type="binding site" evidence="11">
    <location>
        <position position="123"/>
    </location>
    <ligand>
        <name>Zn(2+)</name>
        <dbReference type="ChEBI" id="CHEBI:29105"/>
        <label>4</label>
    </ligand>
</feature>
<evidence type="ECO:0000256" key="3">
    <source>
        <dbReference type="RuleBase" id="RU000489"/>
    </source>
</evidence>
<dbReference type="PDBsum" id="4RL3"/>
<dbReference type="PROSITE" id="PS51782">
    <property type="entry name" value="LYSM"/>
    <property type="match status" value="2"/>
</dbReference>
<evidence type="ECO:0000259" key="6">
    <source>
        <dbReference type="PROSITE" id="PS51782"/>
    </source>
</evidence>
<dbReference type="InterPro" id="IPR036779">
    <property type="entry name" value="LysM_dom_sf"/>
</dbReference>
<dbReference type="InterPro" id="IPR001579">
    <property type="entry name" value="Glyco_hydro_18_chit_AS"/>
</dbReference>
<evidence type="ECO:0007829" key="11">
    <source>
        <dbReference type="PDB" id="5YLG"/>
    </source>
</evidence>
<dbReference type="EMBL" id="AB247328">
    <property type="protein sequence ID" value="BAE98134.1"/>
    <property type="molecule type" value="mRNA"/>
</dbReference>
<dbReference type="InterPro" id="IPR018392">
    <property type="entry name" value="LysM"/>
</dbReference>
<dbReference type="CAZy" id="CBM50">
    <property type="family name" value="Carbohydrate-Binding Module Family 50"/>
</dbReference>
<dbReference type="InterPro" id="IPR017853">
    <property type="entry name" value="GH"/>
</dbReference>
<dbReference type="SUPFAM" id="SSF51445">
    <property type="entry name" value="(Trans)glycosidases"/>
    <property type="match status" value="1"/>
</dbReference>
<evidence type="ECO:0000313" key="8">
    <source>
        <dbReference type="EMBL" id="BAE98134.1"/>
    </source>
</evidence>
<feature type="chain" id="PRO_5004179201" evidence="5">
    <location>
        <begin position="19"/>
        <end position="423"/>
    </location>
</feature>
<reference evidence="8" key="1">
    <citation type="journal article" date="2008" name="J. Biol. Chem.">
        <title>LysM domains from Pteris ryukyuensis chitinase-A: a stability study and characterization of the chitin-binding site.</title>
        <authorList>
            <person name="Ohnuma T."/>
            <person name="Onaga S."/>
            <person name="Murata K."/>
            <person name="Taira T."/>
            <person name="Katoh E."/>
        </authorList>
    </citation>
    <scope>NUCLEOTIDE SEQUENCE</scope>
</reference>
<dbReference type="PDBsum" id="4PXV"/>
<dbReference type="Pfam" id="PF01476">
    <property type="entry name" value="LysM"/>
    <property type="match status" value="2"/>
</dbReference>
<organism evidence="8">
    <name type="scientific">Pteris ryukyuensis</name>
    <dbReference type="NCBI Taxonomy" id="367335"/>
    <lineage>
        <taxon>Eukaryota</taxon>
        <taxon>Viridiplantae</taxon>
        <taxon>Streptophyta</taxon>
        <taxon>Embryophyta</taxon>
        <taxon>Tracheophyta</taxon>
        <taxon>Polypodiopsida</taxon>
        <taxon>Polypodiidae</taxon>
        <taxon>Polypodiales</taxon>
        <taxon>Pteridineae</taxon>
        <taxon>Pteridaceae</taxon>
        <taxon>Pteridoideae</taxon>
        <taxon>Pteris</taxon>
        <taxon>Pteris subgen. Campteria</taxon>
        <taxon>Pteris sect. Creticae</taxon>
    </lineage>
</organism>
<dbReference type="SMR" id="Q0WYK2"/>
<protein>
    <submittedName>
        <fullName evidence="8">Chitinase A</fullName>
    </submittedName>
</protein>
<accession>Q0WYK2</accession>
<feature type="signal peptide" evidence="5">
    <location>
        <begin position="1"/>
        <end position="18"/>
    </location>
</feature>
<dbReference type="InterPro" id="IPR000677">
    <property type="entry name" value="Chitinase-like"/>
</dbReference>
<evidence type="ECO:0007829" key="10">
    <source>
        <dbReference type="PDB" id="4RL3"/>
    </source>
</evidence>
<dbReference type="EvolutionaryTrace" id="Q0WYK2"/>
<dbReference type="CAZy" id="GH18">
    <property type="family name" value="Glycoside Hydrolase Family 18"/>
</dbReference>
<dbReference type="PROSITE" id="PS51910">
    <property type="entry name" value="GH18_2"/>
    <property type="match status" value="1"/>
</dbReference>
<feature type="binding site" evidence="11">
    <location>
        <position position="112"/>
    </location>
    <ligand>
        <name>Zn(2+)</name>
        <dbReference type="ChEBI" id="CHEBI:29105"/>
        <label>1</label>
    </ligand>
</feature>
<dbReference type="BRENDA" id="3.2.1.14">
    <property type="organism ID" value="9469"/>
</dbReference>
<evidence type="ECO:0000256" key="2">
    <source>
        <dbReference type="ARBA" id="ARBA00023295"/>
    </source>
</evidence>
<dbReference type="InterPro" id="IPR001223">
    <property type="entry name" value="Glyco_hydro18_cat"/>
</dbReference>
<keyword evidence="9 10" id="KW-0002">3D-structure</keyword>
<reference evidence="11" key="4">
    <citation type="submission" date="2017-10" db="PDB data bank">
        <title>Crystal Structure of LysM domain from pteris ryukyuensis chitinase A.</title>
        <authorList>
            <person name="Kitaoku Y."/>
            <person name="Umemoto N."/>
            <person name="Taira T."/>
            <person name="Fukamizo T."/>
            <person name="Numata T."/>
            <person name="Ohnuma T."/>
        </authorList>
    </citation>
    <scope>X-RAY CRYSTALLOGRAPHY (1.48 ANGSTROMS) OF 88-135 IN COMPLEX WITH ZN(2+)</scope>
    <scope>DISULFIDE BONDS</scope>
</reference>
<dbReference type="CDD" id="cd00118">
    <property type="entry name" value="LysM"/>
    <property type="match status" value="2"/>
</dbReference>
<keyword evidence="5" id="KW-0732">Signal</keyword>
<keyword evidence="9 11" id="KW-0479">Metal-binding</keyword>
<feature type="binding site" evidence="9">
    <location>
        <position position="121"/>
    </location>
    <ligand>
        <name>Zn(2+)</name>
        <dbReference type="ChEBI" id="CHEBI:29105"/>
        <label>3</label>
    </ligand>
</feature>
<feature type="domain" description="GH18" evidence="7">
    <location>
        <begin position="153"/>
        <end position="423"/>
    </location>
</feature>
<comment type="similarity">
    <text evidence="4">Belongs to the glycosyl hydrolase 18 family.</text>
</comment>
<evidence type="ECO:0000256" key="1">
    <source>
        <dbReference type="ARBA" id="ARBA00022801"/>
    </source>
</evidence>
<name>Q0WYK2_9MONI</name>
<evidence type="ECO:0007829" key="9">
    <source>
        <dbReference type="PDB" id="4PXV"/>
    </source>
</evidence>
<dbReference type="GO" id="GO:0005975">
    <property type="term" value="P:carbohydrate metabolic process"/>
    <property type="evidence" value="ECO:0007669"/>
    <property type="project" value="InterPro"/>
</dbReference>
<dbReference type="PRINTS" id="PR00551">
    <property type="entry name" value="2SGLOBULIN"/>
</dbReference>
<dbReference type="Pfam" id="PF00704">
    <property type="entry name" value="Glyco_hydro_18"/>
    <property type="match status" value="1"/>
</dbReference>
<dbReference type="PDBsum" id="5YLG"/>
<dbReference type="PANTHER" id="PTHR46476">
    <property type="entry name" value="CHITINASE 2-LIKE"/>
    <property type="match status" value="1"/>
</dbReference>
<feature type="domain" description="LysM" evidence="6">
    <location>
        <begin position="89"/>
        <end position="133"/>
    </location>
</feature>
<evidence type="ECO:0000256" key="5">
    <source>
        <dbReference type="SAM" id="SignalP"/>
    </source>
</evidence>
<keyword evidence="9 11" id="KW-0862">Zinc</keyword>
<feature type="domain" description="LysM" evidence="6">
    <location>
        <begin position="31"/>
        <end position="75"/>
    </location>
</feature>
<feature type="disulfide bond" evidence="9 11">
    <location>
        <begin position="99"/>
        <end position="122"/>
    </location>
</feature>
<dbReference type="PROSITE" id="PS01095">
    <property type="entry name" value="GH18_1"/>
    <property type="match status" value="1"/>
</dbReference>
<dbReference type="SMART" id="SM00257">
    <property type="entry name" value="LysM"/>
    <property type="match status" value="2"/>
</dbReference>
<dbReference type="GO" id="GO:0046872">
    <property type="term" value="F:metal ion binding"/>
    <property type="evidence" value="ECO:0007669"/>
    <property type="project" value="UniProtKB-KW"/>
</dbReference>
<dbReference type="PDB" id="4PXV">
    <property type="method" value="X-ray"/>
    <property type="resolution" value="1.80 A"/>
    <property type="chains" value="A/B/C/D=88-135"/>
</dbReference>
<dbReference type="PDB" id="5YLG">
    <property type="method" value="X-ray"/>
    <property type="resolution" value="1.48 A"/>
    <property type="chains" value="A/B/C/D=88-135"/>
</dbReference>
<dbReference type="PDB" id="4RL3">
    <property type="method" value="X-ray"/>
    <property type="resolution" value="1.57 A"/>
    <property type="chains" value="A/B=153-423"/>
</dbReference>
<dbReference type="Gene3D" id="3.10.350.10">
    <property type="entry name" value="LysM domain"/>
    <property type="match status" value="2"/>
</dbReference>
<dbReference type="SUPFAM" id="SSF54106">
    <property type="entry name" value="LysM domain"/>
    <property type="match status" value="2"/>
</dbReference>
<dbReference type="AlphaFoldDB" id="Q0WYK2"/>
<reference evidence="10" key="3">
    <citation type="journal article" date="2015" name="Planta">
        <title>A class III chitinase without disulfide bonds from the fern, Pteris ryukyuensis: crystal structure and ligand-binding studies.</title>
        <authorList>
            <person name="Kitaoku Y."/>
            <person name="Umemoto N."/>
            <person name="Ohnuma T."/>
            <person name="Numata T."/>
            <person name="Taira T."/>
            <person name="Sakuda S."/>
            <person name="Fukamizo T."/>
        </authorList>
    </citation>
    <scope>X-RAY CRYSTALLOGRAPHY (1.57 ANGSTROMS) OF 153-423</scope>
</reference>
<reference evidence="9" key="2">
    <citation type="submission" date="2014-03" db="PDB data bank">
        <title>Crystal Structure of LysM domain from pteris ryukyuensis chitinase A.</title>
        <authorList>
            <person name="Ohnuma T."/>
            <person name="Numata T."/>
            <person name="Taira T."/>
            <person name="Fukamizo T."/>
        </authorList>
    </citation>
    <scope>X-RAY CRYSTALLOGRAPHY (1.80 ANGSTROMS) OF 88-135 IN COMPLEX WITH ZN(2+)</scope>
    <scope>DISULFIDE BONDS</scope>
</reference>
<evidence type="ECO:0000259" key="7">
    <source>
        <dbReference type="PROSITE" id="PS51910"/>
    </source>
</evidence>
<keyword evidence="1 3" id="KW-0378">Hydrolase</keyword>
<dbReference type="PANTHER" id="PTHR46476:SF15">
    <property type="entry name" value="1, PUTATIVE, EXPRESSED-RELATED"/>
    <property type="match status" value="1"/>
</dbReference>
<evidence type="ECO:0000256" key="4">
    <source>
        <dbReference type="RuleBase" id="RU004453"/>
    </source>
</evidence>
<keyword evidence="2 3" id="KW-0326">Glycosidase</keyword>
<proteinExistence type="evidence at protein level"/>
<feature type="disulfide bond" evidence="9 11">
    <location>
        <begin position="88"/>
        <end position="132"/>
    </location>
</feature>